<dbReference type="EMBL" id="JBIRWE010000001">
    <property type="protein sequence ID" value="MFI1963220.1"/>
    <property type="molecule type" value="Genomic_DNA"/>
</dbReference>
<name>A0ABW7UKN2_9ACTN</name>
<reference evidence="1 2" key="1">
    <citation type="submission" date="2024-10" db="EMBL/GenBank/DDBJ databases">
        <title>The Natural Products Discovery Center: Release of the First 8490 Sequenced Strains for Exploring Actinobacteria Biosynthetic Diversity.</title>
        <authorList>
            <person name="Kalkreuter E."/>
            <person name="Kautsar S.A."/>
            <person name="Yang D."/>
            <person name="Bader C.D."/>
            <person name="Teijaro C.N."/>
            <person name="Fluegel L."/>
            <person name="Davis C.M."/>
            <person name="Simpson J.R."/>
            <person name="Lauterbach L."/>
            <person name="Steele A.D."/>
            <person name="Gui C."/>
            <person name="Meng S."/>
            <person name="Li G."/>
            <person name="Viehrig K."/>
            <person name="Ye F."/>
            <person name="Su P."/>
            <person name="Kiefer A.F."/>
            <person name="Nichols A."/>
            <person name="Cepeda A.J."/>
            <person name="Yan W."/>
            <person name="Fan B."/>
            <person name="Jiang Y."/>
            <person name="Adhikari A."/>
            <person name="Zheng C.-J."/>
            <person name="Schuster L."/>
            <person name="Cowan T.M."/>
            <person name="Smanski M.J."/>
            <person name="Chevrette M.G."/>
            <person name="De Carvalho L.P.S."/>
            <person name="Shen B."/>
        </authorList>
    </citation>
    <scope>NUCLEOTIDE SEQUENCE [LARGE SCALE GENOMIC DNA]</scope>
    <source>
        <strain evidence="1 2">NPDC020327</strain>
    </source>
</reference>
<evidence type="ECO:0000313" key="2">
    <source>
        <dbReference type="Proteomes" id="UP001611548"/>
    </source>
</evidence>
<gene>
    <name evidence="1" type="ORF">ACH429_03625</name>
</gene>
<comment type="caution">
    <text evidence="1">The sequence shown here is derived from an EMBL/GenBank/DDBJ whole genome shotgun (WGS) entry which is preliminary data.</text>
</comment>
<accession>A0ABW7UKN2</accession>
<dbReference type="Proteomes" id="UP001611548">
    <property type="component" value="Unassembled WGS sequence"/>
</dbReference>
<evidence type="ECO:0000313" key="1">
    <source>
        <dbReference type="EMBL" id="MFI1963220.1"/>
    </source>
</evidence>
<organism evidence="1 2">
    <name type="scientific">Streptomyces pathocidini</name>
    <dbReference type="NCBI Taxonomy" id="1650571"/>
    <lineage>
        <taxon>Bacteria</taxon>
        <taxon>Bacillati</taxon>
        <taxon>Actinomycetota</taxon>
        <taxon>Actinomycetes</taxon>
        <taxon>Kitasatosporales</taxon>
        <taxon>Streptomycetaceae</taxon>
        <taxon>Streptomyces</taxon>
    </lineage>
</organism>
<proteinExistence type="predicted"/>
<protein>
    <submittedName>
        <fullName evidence="1">Uncharacterized protein</fullName>
    </submittedName>
</protein>
<dbReference type="RefSeq" id="WP_055472948.1">
    <property type="nucleotide sequence ID" value="NZ_JBIRWE010000001.1"/>
</dbReference>
<keyword evidence="2" id="KW-1185">Reference proteome</keyword>
<sequence length="126" mass="12919">MEVLAPALEGRVEVGEGVMCCSICEDDFDVLRGVAILSAMPCVVIHLRQVDTGGVFGEVLGVGHSHSVGPQFLSIRFSSVVLPVEGAEPPDTDGPLGHHRVGFPSGSGVPGRPGGTAAVASWCQVS</sequence>